<dbReference type="SUPFAM" id="SSF46938">
    <property type="entry name" value="CRAL/TRIO N-terminal domain"/>
    <property type="match status" value="1"/>
</dbReference>
<dbReference type="InterPro" id="IPR011074">
    <property type="entry name" value="CRAL/TRIO_N_dom"/>
</dbReference>
<dbReference type="PANTHER" id="PTHR10174">
    <property type="entry name" value="ALPHA-TOCOPHEROL TRANSFER PROTEIN-RELATED"/>
    <property type="match status" value="1"/>
</dbReference>
<dbReference type="AlphaFoldDB" id="A0A226E7U8"/>
<name>A0A226E7U8_FOLCA</name>
<dbReference type="SMART" id="SM01100">
    <property type="entry name" value="CRAL_TRIO_N"/>
    <property type="match status" value="1"/>
</dbReference>
<gene>
    <name evidence="3" type="ORF">Fcan01_10465</name>
</gene>
<dbReference type="Gene3D" id="3.40.525.10">
    <property type="entry name" value="CRAL-TRIO lipid binding domain"/>
    <property type="match status" value="1"/>
</dbReference>
<dbReference type="Proteomes" id="UP000198287">
    <property type="component" value="Unassembled WGS sequence"/>
</dbReference>
<organism evidence="3 4">
    <name type="scientific">Folsomia candida</name>
    <name type="common">Springtail</name>
    <dbReference type="NCBI Taxonomy" id="158441"/>
    <lineage>
        <taxon>Eukaryota</taxon>
        <taxon>Metazoa</taxon>
        <taxon>Ecdysozoa</taxon>
        <taxon>Arthropoda</taxon>
        <taxon>Hexapoda</taxon>
        <taxon>Collembola</taxon>
        <taxon>Entomobryomorpha</taxon>
        <taxon>Isotomoidea</taxon>
        <taxon>Isotomidae</taxon>
        <taxon>Proisotominae</taxon>
        <taxon>Folsomia</taxon>
    </lineage>
</organism>
<comment type="caution">
    <text evidence="3">The sequence shown here is derived from an EMBL/GenBank/DDBJ whole genome shotgun (WGS) entry which is preliminary data.</text>
</comment>
<evidence type="ECO:0000259" key="2">
    <source>
        <dbReference type="SMART" id="SM01100"/>
    </source>
</evidence>
<protein>
    <submittedName>
        <fullName evidence="3">Retinaldehyde-binding protein 1</fullName>
    </submittedName>
</protein>
<feature type="region of interest" description="Disordered" evidence="1">
    <location>
        <begin position="221"/>
        <end position="243"/>
    </location>
</feature>
<evidence type="ECO:0000256" key="1">
    <source>
        <dbReference type="SAM" id="MobiDB-lite"/>
    </source>
</evidence>
<dbReference type="InterPro" id="IPR036865">
    <property type="entry name" value="CRAL-TRIO_dom_sf"/>
</dbReference>
<dbReference type="Gene3D" id="1.10.8.20">
    <property type="entry name" value="N-terminal domain of phosphatidylinositol transfer protein sec14p"/>
    <property type="match status" value="1"/>
</dbReference>
<reference evidence="3 4" key="1">
    <citation type="submission" date="2015-12" db="EMBL/GenBank/DDBJ databases">
        <title>The genome of Folsomia candida.</title>
        <authorList>
            <person name="Faddeeva A."/>
            <person name="Derks M.F."/>
            <person name="Anvar Y."/>
            <person name="Smit S."/>
            <person name="Van Straalen N."/>
            <person name="Roelofs D."/>
        </authorList>
    </citation>
    <scope>NUCLEOTIDE SEQUENCE [LARGE SCALE GENOMIC DNA]</scope>
    <source>
        <strain evidence="3 4">VU population</strain>
        <tissue evidence="3">Whole body</tissue>
    </source>
</reference>
<sequence length="243" mass="27964">MECTKEPFDLQLIELKGRIKEHDQIEPFSDILDDNFLTGFLRGKKGDVDKTVKCLEHYIQMRTVKYKNFTKTFRPSTVKLLDQGALQMMKHHDPLGRVVLLVQITIAAALFMMDEGIRHYFATGNEFVTIVDCAGACLAQARTMTLRNIFLMVDMFTKNVPSRPKAIHFIHFHSDVEHLHDHIPSRILPYSLKGELSLEDAIDLNTIPRIKSSDEFYERLSSQLDNTTRHGDKSRSASSRRRS</sequence>
<dbReference type="SUPFAM" id="SSF52087">
    <property type="entry name" value="CRAL/TRIO domain"/>
    <property type="match status" value="1"/>
</dbReference>
<keyword evidence="4" id="KW-1185">Reference proteome</keyword>
<dbReference type="InterPro" id="IPR036273">
    <property type="entry name" value="CRAL/TRIO_N_dom_sf"/>
</dbReference>
<accession>A0A226E7U8</accession>
<dbReference type="GO" id="GO:0016020">
    <property type="term" value="C:membrane"/>
    <property type="evidence" value="ECO:0007669"/>
    <property type="project" value="TreeGrafter"/>
</dbReference>
<dbReference type="PANTHER" id="PTHR10174:SF208">
    <property type="entry name" value="CRAL-TRIO DOMAIN-CONTAINING PROTEIN DDB_G0278031"/>
    <property type="match status" value="1"/>
</dbReference>
<evidence type="ECO:0000313" key="4">
    <source>
        <dbReference type="Proteomes" id="UP000198287"/>
    </source>
</evidence>
<evidence type="ECO:0000313" key="3">
    <source>
        <dbReference type="EMBL" id="OXA53529.1"/>
    </source>
</evidence>
<proteinExistence type="predicted"/>
<dbReference type="OrthoDB" id="6682367at2759"/>
<feature type="domain" description="CRAL/TRIO N-terminal" evidence="2">
    <location>
        <begin position="33"/>
        <end position="58"/>
    </location>
</feature>
<dbReference type="EMBL" id="LNIX01000005">
    <property type="protein sequence ID" value="OXA53529.1"/>
    <property type="molecule type" value="Genomic_DNA"/>
</dbReference>
<dbReference type="GO" id="GO:1902936">
    <property type="term" value="F:phosphatidylinositol bisphosphate binding"/>
    <property type="evidence" value="ECO:0007669"/>
    <property type="project" value="TreeGrafter"/>
</dbReference>